<evidence type="ECO:0000256" key="1">
    <source>
        <dbReference type="SAM" id="Phobius"/>
    </source>
</evidence>
<dbReference type="EMBL" id="CP074694">
    <property type="protein sequence ID" value="QVL31430.1"/>
    <property type="molecule type" value="Genomic_DNA"/>
</dbReference>
<dbReference type="Pfam" id="PF13808">
    <property type="entry name" value="DDE_Tnp_1_assoc"/>
    <property type="match status" value="1"/>
</dbReference>
<dbReference type="InterPro" id="IPR002559">
    <property type="entry name" value="Transposase_11"/>
</dbReference>
<dbReference type="GO" id="GO:0006313">
    <property type="term" value="P:DNA transposition"/>
    <property type="evidence" value="ECO:0007669"/>
    <property type="project" value="InterPro"/>
</dbReference>
<evidence type="ECO:0000313" key="5">
    <source>
        <dbReference type="Proteomes" id="UP000676194"/>
    </source>
</evidence>
<dbReference type="PANTHER" id="PTHR30298">
    <property type="entry name" value="H REPEAT-ASSOCIATED PREDICTED TRANSPOSASE"/>
    <property type="match status" value="1"/>
</dbReference>
<evidence type="ECO:0000313" key="4">
    <source>
        <dbReference type="EMBL" id="QVL31430.1"/>
    </source>
</evidence>
<dbReference type="GO" id="GO:0003677">
    <property type="term" value="F:DNA binding"/>
    <property type="evidence" value="ECO:0007669"/>
    <property type="project" value="InterPro"/>
</dbReference>
<keyword evidence="5" id="KW-1185">Reference proteome</keyword>
<name>A0A8E6B6R3_9BACT</name>
<gene>
    <name evidence="4" type="ORF">KIH39_21675</name>
</gene>
<dbReference type="InterPro" id="IPR047647">
    <property type="entry name" value="ISAs1_transpos"/>
</dbReference>
<dbReference type="Proteomes" id="UP000676194">
    <property type="component" value="Chromosome"/>
</dbReference>
<feature type="domain" description="H repeat-associated protein N-terminal" evidence="3">
    <location>
        <begin position="14"/>
        <end position="98"/>
    </location>
</feature>
<dbReference type="PANTHER" id="PTHR30298:SF0">
    <property type="entry name" value="PROTEIN YBFL-RELATED"/>
    <property type="match status" value="1"/>
</dbReference>
<sequence>MAEKLVDIESIGSYFESLSDPRHERNRKHRLLDVIVLSIVGILCGASGPTAIHRIAVQRKEWLQGFLTLANGIPSRDCIRRVLMYIEPAAFQKCFEMWSQQMFATGVPGAKRLVHIDGKACRGSHDVSKDLGVLHIVSAWASEEGLALGQVACADKSNEITAIPELLRQISVKDCLISIDAMGCQKEIASAIVDKEGDYVLAVKQNQPTLYNEVEKNFLASYEEEVEGLKYRDFETRERGHGRFDERSYRVMPIPKDWPLKKEWPSVKALGQAIRVSQEGNDLETVEVRYYILNRQAGVKRFAEAVRSHWSIESMHWVLDVVFREDESRTRERILGNNLSWLRRYAVSLLKNYDMKDSIRGKMTCCLLNTDILTQVLIGK</sequence>
<dbReference type="RefSeq" id="WP_213495311.1">
    <property type="nucleotide sequence ID" value="NZ_CP074694.1"/>
</dbReference>
<keyword evidence="1" id="KW-0812">Transmembrane</keyword>
<evidence type="ECO:0000259" key="3">
    <source>
        <dbReference type="Pfam" id="PF13808"/>
    </source>
</evidence>
<accession>A0A8E6B6R3</accession>
<keyword evidence="1" id="KW-0472">Membrane</keyword>
<dbReference type="InterPro" id="IPR051698">
    <property type="entry name" value="Transposase_11-like"/>
</dbReference>
<feature type="domain" description="Transposase IS4-like" evidence="2">
    <location>
        <begin position="124"/>
        <end position="333"/>
    </location>
</feature>
<evidence type="ECO:0000259" key="2">
    <source>
        <dbReference type="Pfam" id="PF01609"/>
    </source>
</evidence>
<feature type="transmembrane region" description="Helical" evidence="1">
    <location>
        <begin position="31"/>
        <end position="52"/>
    </location>
</feature>
<protein>
    <submittedName>
        <fullName evidence="4">ISAs1 family transposase</fullName>
    </submittedName>
</protein>
<dbReference type="NCBIfam" id="NF033564">
    <property type="entry name" value="transpos_ISAs1"/>
    <property type="match status" value="1"/>
</dbReference>
<dbReference type="Pfam" id="PF01609">
    <property type="entry name" value="DDE_Tnp_1"/>
    <property type="match status" value="1"/>
</dbReference>
<proteinExistence type="predicted"/>
<keyword evidence="1" id="KW-1133">Transmembrane helix</keyword>
<organism evidence="4 5">
    <name type="scientific">Telmatocola sphagniphila</name>
    <dbReference type="NCBI Taxonomy" id="1123043"/>
    <lineage>
        <taxon>Bacteria</taxon>
        <taxon>Pseudomonadati</taxon>
        <taxon>Planctomycetota</taxon>
        <taxon>Planctomycetia</taxon>
        <taxon>Gemmatales</taxon>
        <taxon>Gemmataceae</taxon>
    </lineage>
</organism>
<dbReference type="InterPro" id="IPR032806">
    <property type="entry name" value="YbfD_N"/>
</dbReference>
<reference evidence="4" key="1">
    <citation type="submission" date="2021-05" db="EMBL/GenBank/DDBJ databases">
        <title>Complete genome sequence of the cellulolytic planctomycete Telmatocola sphagniphila SP2T and characterization of the first cellulase from planctomycetes.</title>
        <authorList>
            <person name="Rakitin A.L."/>
            <person name="Beletsky A.V."/>
            <person name="Naumoff D.G."/>
            <person name="Kulichevskaya I.S."/>
            <person name="Mardanov A.V."/>
            <person name="Ravin N.V."/>
            <person name="Dedysh S.N."/>
        </authorList>
    </citation>
    <scope>NUCLEOTIDE SEQUENCE</scope>
    <source>
        <strain evidence="4">SP2T</strain>
    </source>
</reference>
<dbReference type="AlphaFoldDB" id="A0A8E6B6R3"/>
<dbReference type="GO" id="GO:0004803">
    <property type="term" value="F:transposase activity"/>
    <property type="evidence" value="ECO:0007669"/>
    <property type="project" value="InterPro"/>
</dbReference>
<dbReference type="KEGG" id="tsph:KIH39_21675"/>